<dbReference type="PANTHER" id="PTHR23322:SF1">
    <property type="entry name" value="FAS-ASSOCIATED FACTOR 2"/>
    <property type="match status" value="1"/>
</dbReference>
<reference evidence="5 6" key="1">
    <citation type="journal article" date="2018" name="Biotechnol. Biofuels">
        <title>Integrative visual omics of the white-rot fungus Polyporus brumalis exposes the biotechnological potential of its oxidative enzymes for delignifying raw plant biomass.</title>
        <authorList>
            <person name="Miyauchi S."/>
            <person name="Rancon A."/>
            <person name="Drula E."/>
            <person name="Hage H."/>
            <person name="Chaduli D."/>
            <person name="Favel A."/>
            <person name="Grisel S."/>
            <person name="Henrissat B."/>
            <person name="Herpoel-Gimbert I."/>
            <person name="Ruiz-Duenas F.J."/>
            <person name="Chevret D."/>
            <person name="Hainaut M."/>
            <person name="Lin J."/>
            <person name="Wang M."/>
            <person name="Pangilinan J."/>
            <person name="Lipzen A."/>
            <person name="Lesage-Meessen L."/>
            <person name="Navarro D."/>
            <person name="Riley R."/>
            <person name="Grigoriev I.V."/>
            <person name="Zhou S."/>
            <person name="Raouche S."/>
            <person name="Rosso M.N."/>
        </authorList>
    </citation>
    <scope>NUCLEOTIDE SEQUENCE [LARGE SCALE GENOMIC DNA]</scope>
    <source>
        <strain evidence="5 6">BRFM 1820</strain>
    </source>
</reference>
<evidence type="ECO:0000313" key="6">
    <source>
        <dbReference type="Proteomes" id="UP000256964"/>
    </source>
</evidence>
<dbReference type="InterPro" id="IPR050730">
    <property type="entry name" value="UBX_domain-protein"/>
</dbReference>
<feature type="domain" description="UBX" evidence="4">
    <location>
        <begin position="402"/>
        <end position="498"/>
    </location>
</feature>
<dbReference type="GO" id="GO:0005783">
    <property type="term" value="C:endoplasmic reticulum"/>
    <property type="evidence" value="ECO:0007669"/>
    <property type="project" value="TreeGrafter"/>
</dbReference>
<feature type="region of interest" description="Disordered" evidence="2">
    <location>
        <begin position="312"/>
        <end position="366"/>
    </location>
</feature>
<name>A0A371DA87_9APHY</name>
<dbReference type="Gene3D" id="3.40.30.10">
    <property type="entry name" value="Glutaredoxin"/>
    <property type="match status" value="1"/>
</dbReference>
<dbReference type="GO" id="GO:0036503">
    <property type="term" value="P:ERAD pathway"/>
    <property type="evidence" value="ECO:0007669"/>
    <property type="project" value="TreeGrafter"/>
</dbReference>
<sequence>MEEFDVDDSEQGLLSGRRSGREFRQVESSSFLNIVIRPLRVVFNILAIPLYPIFSLLRFIFRALRIPLPNFGSFTFSYRPLGPGSSHEARDPKSVAERWVRALEEETGAVCIGRSANRRRERGNGHSVATGVAGPSNLTARGGAWEEGSSGVGEGELKLLPDFFLGGYEEFARTCQKDIKVGCVIIVSEEHDDVAEFKRSTLTDPSLLRVIQENDILVWGGDIRDREAWGASQKLQATTYPFVAFIALQPRRAPASSAPPAPMMTILSRHQGPSIPSTSAPTAAQTLVAHLNEHLLPRVNPFLDKLRAQATERDRERKLREEQDRAFAESARKDAERIEKRRQQERAAAEEKQRAAEAEARAAEEQRKAEEAKKLWEAHRSEWRRWIRRGLVLREPRPGENGRGKTMRVGVRMPDGRRVVRFFGENDSVTSLYAYVDSLFIPPEFGQDVDPATPPGGAWVGESGLSGEMEKSGRTPEKWWGFKLVLAYPRREIPWEADKKIGEIDVLKGGGQVVVEFVADNDGLKGKGKGRSSAEPDDDDDEYHTEESD</sequence>
<dbReference type="PROSITE" id="PS50033">
    <property type="entry name" value="UBX"/>
    <property type="match status" value="1"/>
</dbReference>
<evidence type="ECO:0000256" key="2">
    <source>
        <dbReference type="SAM" id="MobiDB-lite"/>
    </source>
</evidence>
<dbReference type="Gene3D" id="3.10.20.90">
    <property type="entry name" value="Phosphatidylinositol 3-kinase Catalytic Subunit, Chain A, domain 1"/>
    <property type="match status" value="1"/>
</dbReference>
<keyword evidence="3" id="KW-1133">Transmembrane helix</keyword>
<dbReference type="Pfam" id="PF00789">
    <property type="entry name" value="UBX"/>
    <property type="match status" value="1"/>
</dbReference>
<dbReference type="EMBL" id="KZ857405">
    <property type="protein sequence ID" value="RDX49402.1"/>
    <property type="molecule type" value="Genomic_DNA"/>
</dbReference>
<evidence type="ECO:0000313" key="5">
    <source>
        <dbReference type="EMBL" id="RDX49402.1"/>
    </source>
</evidence>
<dbReference type="STRING" id="139420.A0A371DA87"/>
<evidence type="ECO:0000259" key="4">
    <source>
        <dbReference type="PROSITE" id="PS50033"/>
    </source>
</evidence>
<dbReference type="InterPro" id="IPR001012">
    <property type="entry name" value="UBX_dom"/>
</dbReference>
<feature type="region of interest" description="Disordered" evidence="2">
    <location>
        <begin position="522"/>
        <end position="549"/>
    </location>
</feature>
<dbReference type="GO" id="GO:0043130">
    <property type="term" value="F:ubiquitin binding"/>
    <property type="evidence" value="ECO:0007669"/>
    <property type="project" value="TreeGrafter"/>
</dbReference>
<keyword evidence="1" id="KW-0175">Coiled coil</keyword>
<feature type="transmembrane region" description="Helical" evidence="3">
    <location>
        <begin position="41"/>
        <end position="61"/>
    </location>
</feature>
<dbReference type="SUPFAM" id="SSF54236">
    <property type="entry name" value="Ubiquitin-like"/>
    <property type="match status" value="1"/>
</dbReference>
<dbReference type="InterPro" id="IPR006577">
    <property type="entry name" value="UAS"/>
</dbReference>
<dbReference type="Proteomes" id="UP000256964">
    <property type="component" value="Unassembled WGS sequence"/>
</dbReference>
<dbReference type="PANTHER" id="PTHR23322">
    <property type="entry name" value="FAS-ASSOCIATED PROTEIN"/>
    <property type="match status" value="1"/>
</dbReference>
<dbReference type="SUPFAM" id="SSF52833">
    <property type="entry name" value="Thioredoxin-like"/>
    <property type="match status" value="1"/>
</dbReference>
<protein>
    <recommendedName>
        <fullName evidence="4">UBX domain-containing protein</fullName>
    </recommendedName>
</protein>
<gene>
    <name evidence="5" type="ORF">OH76DRAFT_528397</name>
</gene>
<dbReference type="AlphaFoldDB" id="A0A371DA87"/>
<keyword evidence="3" id="KW-0472">Membrane</keyword>
<dbReference type="OrthoDB" id="1026733at2759"/>
<dbReference type="SMART" id="SM00594">
    <property type="entry name" value="UAS"/>
    <property type="match status" value="1"/>
</dbReference>
<proteinExistence type="predicted"/>
<dbReference type="InterPro" id="IPR029071">
    <property type="entry name" value="Ubiquitin-like_domsf"/>
</dbReference>
<organism evidence="5 6">
    <name type="scientific">Lentinus brumalis</name>
    <dbReference type="NCBI Taxonomy" id="2498619"/>
    <lineage>
        <taxon>Eukaryota</taxon>
        <taxon>Fungi</taxon>
        <taxon>Dikarya</taxon>
        <taxon>Basidiomycota</taxon>
        <taxon>Agaricomycotina</taxon>
        <taxon>Agaricomycetes</taxon>
        <taxon>Polyporales</taxon>
        <taxon>Polyporaceae</taxon>
        <taxon>Lentinus</taxon>
    </lineage>
</organism>
<evidence type="ECO:0000256" key="3">
    <source>
        <dbReference type="SAM" id="Phobius"/>
    </source>
</evidence>
<keyword evidence="3" id="KW-0812">Transmembrane</keyword>
<keyword evidence="6" id="KW-1185">Reference proteome</keyword>
<dbReference type="InterPro" id="IPR036249">
    <property type="entry name" value="Thioredoxin-like_sf"/>
</dbReference>
<feature type="compositionally biased region" description="Acidic residues" evidence="2">
    <location>
        <begin position="535"/>
        <end position="549"/>
    </location>
</feature>
<accession>A0A371DA87</accession>
<evidence type="ECO:0000256" key="1">
    <source>
        <dbReference type="ARBA" id="ARBA00023054"/>
    </source>
</evidence>